<accession>A0A2A9EK22</accession>
<dbReference type="GO" id="GO:0016765">
    <property type="term" value="F:transferase activity, transferring alkyl or aryl (other than methyl) groups"/>
    <property type="evidence" value="ECO:0007669"/>
    <property type="project" value="UniProtKB-UniRule"/>
</dbReference>
<dbReference type="GO" id="GO:0071268">
    <property type="term" value="P:homocysteine biosynthetic process"/>
    <property type="evidence" value="ECO:0007669"/>
    <property type="project" value="InterPro"/>
</dbReference>
<dbReference type="AlphaFoldDB" id="A0A2A9EK22"/>
<dbReference type="HAMAP" id="MF_02056">
    <property type="entry name" value="MetZ"/>
    <property type="match status" value="1"/>
</dbReference>
<dbReference type="FunFam" id="3.40.640.10:FF:000046">
    <property type="entry name" value="Cystathionine gamma-lyase"/>
    <property type="match status" value="1"/>
</dbReference>
<comment type="caution">
    <text evidence="9">The sequence shown here is derived from an EMBL/GenBank/DDBJ whole genome shotgun (WGS) entry which is preliminary data.</text>
</comment>
<dbReference type="Pfam" id="PF01053">
    <property type="entry name" value="Cys_Met_Meta_PP"/>
    <property type="match status" value="1"/>
</dbReference>
<dbReference type="Gene3D" id="3.90.1150.10">
    <property type="entry name" value="Aspartate Aminotransferase, domain 1"/>
    <property type="match status" value="1"/>
</dbReference>
<organism evidence="9 10">
    <name type="scientific">Georgenia soli</name>
    <dbReference type="NCBI Taxonomy" id="638953"/>
    <lineage>
        <taxon>Bacteria</taxon>
        <taxon>Bacillati</taxon>
        <taxon>Actinomycetota</taxon>
        <taxon>Actinomycetes</taxon>
        <taxon>Micrococcales</taxon>
        <taxon>Bogoriellaceae</taxon>
        <taxon>Georgenia</taxon>
    </lineage>
</organism>
<keyword evidence="2 5" id="KW-0663">Pyridoxal phosphate</keyword>
<dbReference type="GO" id="GO:0047982">
    <property type="term" value="F:homocysteine desulfhydrase activity"/>
    <property type="evidence" value="ECO:0007669"/>
    <property type="project" value="UniProtKB-EC"/>
</dbReference>
<comment type="function">
    <text evidence="5">Catalyzes the formation of L-homocysteine from O-succinyl-L-homoserine (OSHS) and hydrogen sulfide.</text>
</comment>
<comment type="similarity">
    <text evidence="5">Belongs to the trans-sulfuration enzymes family. MetZ subfamily.</text>
</comment>
<evidence type="ECO:0000313" key="10">
    <source>
        <dbReference type="Proteomes" id="UP000222106"/>
    </source>
</evidence>
<comment type="catalytic activity">
    <reaction evidence="3">
        <text>L-homocysteine + H2O = 2-oxobutanoate + hydrogen sulfide + NH4(+) + H(+)</text>
        <dbReference type="Rhea" id="RHEA:14501"/>
        <dbReference type="ChEBI" id="CHEBI:15377"/>
        <dbReference type="ChEBI" id="CHEBI:15378"/>
        <dbReference type="ChEBI" id="CHEBI:16763"/>
        <dbReference type="ChEBI" id="CHEBI:28938"/>
        <dbReference type="ChEBI" id="CHEBI:29919"/>
        <dbReference type="ChEBI" id="CHEBI:58199"/>
        <dbReference type="EC" id="4.4.1.2"/>
    </reaction>
    <physiologicalReaction direction="left-to-right" evidence="3">
        <dbReference type="Rhea" id="RHEA:14502"/>
    </physiologicalReaction>
</comment>
<dbReference type="UniPathway" id="UPA00051">
    <property type="reaction ID" value="UER00449"/>
</dbReference>
<dbReference type="NCBIfam" id="TIGR01325">
    <property type="entry name" value="O_suc_HS_sulf"/>
    <property type="match status" value="1"/>
</dbReference>
<keyword evidence="5" id="KW-0808">Transferase</keyword>
<evidence type="ECO:0000256" key="8">
    <source>
        <dbReference type="SAM" id="MobiDB-lite"/>
    </source>
</evidence>
<dbReference type="GO" id="GO:0030170">
    <property type="term" value="F:pyridoxal phosphate binding"/>
    <property type="evidence" value="ECO:0007669"/>
    <property type="project" value="UniProtKB-UniRule"/>
</dbReference>
<keyword evidence="5" id="KW-0028">Amino-acid biosynthesis</keyword>
<dbReference type="Proteomes" id="UP000222106">
    <property type="component" value="Unassembled WGS sequence"/>
</dbReference>
<feature type="modified residue" description="N6-(pyridoxal phosphate)lysine" evidence="5 6">
    <location>
        <position position="240"/>
    </location>
</feature>
<dbReference type="InterPro" id="IPR015424">
    <property type="entry name" value="PyrdxlP-dep_Trfase"/>
</dbReference>
<keyword evidence="10" id="KW-1185">Reference proteome</keyword>
<dbReference type="Gene3D" id="3.40.640.10">
    <property type="entry name" value="Type I PLP-dependent aspartate aminotransferase-like (Major domain)"/>
    <property type="match status" value="1"/>
</dbReference>
<reference evidence="9 10" key="1">
    <citation type="submission" date="2017-10" db="EMBL/GenBank/DDBJ databases">
        <title>Sequencing the genomes of 1000 actinobacteria strains.</title>
        <authorList>
            <person name="Klenk H.-P."/>
        </authorList>
    </citation>
    <scope>NUCLEOTIDE SEQUENCE [LARGE SCALE GENOMIC DNA]</scope>
    <source>
        <strain evidence="9 10">DSM 21838</strain>
    </source>
</reference>
<dbReference type="PANTHER" id="PTHR11808:SF80">
    <property type="entry name" value="CYSTATHIONINE GAMMA-LYASE"/>
    <property type="match status" value="1"/>
</dbReference>
<dbReference type="OrthoDB" id="9780685at2"/>
<dbReference type="GO" id="GO:0019346">
    <property type="term" value="P:transsulfuration"/>
    <property type="evidence" value="ECO:0007669"/>
    <property type="project" value="InterPro"/>
</dbReference>
<evidence type="ECO:0000256" key="7">
    <source>
        <dbReference type="RuleBase" id="RU362118"/>
    </source>
</evidence>
<keyword evidence="5" id="KW-0486">Methionine biosynthesis</keyword>
<dbReference type="PANTHER" id="PTHR11808">
    <property type="entry name" value="TRANS-SULFURATION ENZYME FAMILY MEMBER"/>
    <property type="match status" value="1"/>
</dbReference>
<dbReference type="RefSeq" id="WP_098483433.1">
    <property type="nucleotide sequence ID" value="NZ_PDJI01000004.1"/>
</dbReference>
<comment type="pathway">
    <text evidence="5">Amino-acid biosynthesis; L-methionine biosynthesis via de novo pathway; L-homocysteine from O-succinyl-L-homoserine: step 1/1.</text>
</comment>
<dbReference type="PIRSF" id="PIRSF001434">
    <property type="entry name" value="CGS"/>
    <property type="match status" value="1"/>
</dbReference>
<dbReference type="NCBIfam" id="NF005870">
    <property type="entry name" value="PRK07810.1"/>
    <property type="match status" value="1"/>
</dbReference>
<evidence type="ECO:0000256" key="3">
    <source>
        <dbReference type="ARBA" id="ARBA00048780"/>
    </source>
</evidence>
<feature type="region of interest" description="Disordered" evidence="8">
    <location>
        <begin position="1"/>
        <end position="22"/>
    </location>
</feature>
<sequence length="448" mass="47768">MSDLPHCPSDPLCPPPPENVRPVLQPVLPRPATDPTGLRAATLAVRGGQYRSAFQETAEALYLTQGFVYDRAAEAEAAFSEEIERYTYSRYTNPTVTTFEERLALIEGAEDCYATSTGMSAVFSALAALVSNGSRIVAARELFGSTLCVFDDVLARWGVRTDYVTGTNLDEWEAALATPADVVFLESPSNPMQDVLDLPAIARLAHAAGATVVVDNVFATPVLQRPLELGADLVVYSATKHIDGQGRVMGGAILGPRDIVRGPVQSLIRSTGPNLAPFNAWVLAKGLETLPLRVRAQTAAALELAGWLEEQPGVASVRYPFLPSHPQYELARAQMSGGGTVVTFTLDGSAAGSGGLSARADVERTFAFLDALRVIDISNNLGDAKSMVTHPATTTHRRLDPVTRDALGIAPTTVRFSVGLEDVEDLKEDLATALGVFRGSRAPETVHA</sequence>
<dbReference type="InterPro" id="IPR015422">
    <property type="entry name" value="PyrdxlP-dep_Trfase_small"/>
</dbReference>
<dbReference type="SUPFAM" id="SSF53383">
    <property type="entry name" value="PLP-dependent transferases"/>
    <property type="match status" value="1"/>
</dbReference>
<dbReference type="GO" id="GO:0005737">
    <property type="term" value="C:cytoplasm"/>
    <property type="evidence" value="ECO:0007669"/>
    <property type="project" value="TreeGrafter"/>
</dbReference>
<evidence type="ECO:0000256" key="1">
    <source>
        <dbReference type="ARBA" id="ARBA00001933"/>
    </source>
</evidence>
<protein>
    <recommendedName>
        <fullName evidence="5">O-succinylhomoserine sulfhydrylase</fullName>
        <shortName evidence="5">OSH sulfhydrylase</shortName>
        <shortName evidence="5">OSHS sulfhydrylase</shortName>
        <ecNumber evidence="5">2.5.1.-</ecNumber>
    </recommendedName>
</protein>
<proteinExistence type="inferred from homology"/>
<comment type="catalytic activity">
    <reaction evidence="4">
        <text>L-methionine + H2O = methanethiol + 2-oxobutanoate + NH4(+)</text>
        <dbReference type="Rhea" id="RHEA:23800"/>
        <dbReference type="ChEBI" id="CHEBI:15377"/>
        <dbReference type="ChEBI" id="CHEBI:16007"/>
        <dbReference type="ChEBI" id="CHEBI:16763"/>
        <dbReference type="ChEBI" id="CHEBI:28938"/>
        <dbReference type="ChEBI" id="CHEBI:57844"/>
        <dbReference type="EC" id="4.4.1.11"/>
    </reaction>
    <physiologicalReaction direction="left-to-right" evidence="4">
        <dbReference type="Rhea" id="RHEA:23801"/>
    </physiologicalReaction>
</comment>
<dbReference type="CDD" id="cd00614">
    <property type="entry name" value="CGS_like"/>
    <property type="match status" value="1"/>
</dbReference>
<evidence type="ECO:0000256" key="5">
    <source>
        <dbReference type="HAMAP-Rule" id="MF_02056"/>
    </source>
</evidence>
<evidence type="ECO:0000256" key="4">
    <source>
        <dbReference type="ARBA" id="ARBA00052699"/>
    </source>
</evidence>
<evidence type="ECO:0000313" key="9">
    <source>
        <dbReference type="EMBL" id="PFG39304.1"/>
    </source>
</evidence>
<dbReference type="InterPro" id="IPR000277">
    <property type="entry name" value="Cys/Met-Metab_PyrdxlP-dep_enz"/>
</dbReference>
<evidence type="ECO:0000256" key="6">
    <source>
        <dbReference type="PIRSR" id="PIRSR001434-2"/>
    </source>
</evidence>
<dbReference type="InterPro" id="IPR015421">
    <property type="entry name" value="PyrdxlP-dep_Trfase_major"/>
</dbReference>
<feature type="compositionally biased region" description="Low complexity" evidence="8">
    <location>
        <begin position="1"/>
        <end position="10"/>
    </location>
</feature>
<comment type="cofactor">
    <cofactor evidence="1 5 7">
        <name>pyridoxal 5'-phosphate</name>
        <dbReference type="ChEBI" id="CHEBI:597326"/>
    </cofactor>
</comment>
<comment type="catalytic activity">
    <reaction evidence="5">
        <text>O-succinyl-L-homoserine + hydrogen sulfide = L-homocysteine + succinate</text>
        <dbReference type="Rhea" id="RHEA:27826"/>
        <dbReference type="ChEBI" id="CHEBI:29919"/>
        <dbReference type="ChEBI" id="CHEBI:30031"/>
        <dbReference type="ChEBI" id="CHEBI:57661"/>
        <dbReference type="ChEBI" id="CHEBI:58199"/>
    </reaction>
</comment>
<gene>
    <name evidence="5" type="primary">metZ</name>
    <name evidence="9" type="ORF">ATJ97_1807</name>
</gene>
<evidence type="ECO:0000256" key="2">
    <source>
        <dbReference type="ARBA" id="ARBA00022898"/>
    </source>
</evidence>
<dbReference type="GO" id="GO:0071266">
    <property type="term" value="P:'de novo' L-methionine biosynthetic process"/>
    <property type="evidence" value="ECO:0007669"/>
    <property type="project" value="UniProtKB-UniRule"/>
</dbReference>
<dbReference type="EMBL" id="PDJI01000004">
    <property type="protein sequence ID" value="PFG39304.1"/>
    <property type="molecule type" value="Genomic_DNA"/>
</dbReference>
<dbReference type="InterPro" id="IPR006234">
    <property type="entry name" value="O-succ-hSer_sulfhydrylase"/>
</dbReference>
<dbReference type="EC" id="2.5.1.-" evidence="5"/>
<comment type="subunit">
    <text evidence="5">Homotetramer.</text>
</comment>
<name>A0A2A9EK22_9MICO</name>
<dbReference type="GO" id="GO:0018826">
    <property type="term" value="F:methionine gamma-lyase activity"/>
    <property type="evidence" value="ECO:0007669"/>
    <property type="project" value="UniProtKB-EC"/>
</dbReference>